<dbReference type="Gene3D" id="2.40.50.230">
    <property type="entry name" value="Gp5 N-terminal domain"/>
    <property type="match status" value="1"/>
</dbReference>
<dbReference type="InterPro" id="IPR006533">
    <property type="entry name" value="T6SS_Vgr_RhsGE"/>
</dbReference>
<evidence type="ECO:0000313" key="4">
    <source>
        <dbReference type="Proteomes" id="UP000255207"/>
    </source>
</evidence>
<dbReference type="AlphaFoldDB" id="A0A370L833"/>
<dbReference type="SUPFAM" id="SSF69255">
    <property type="entry name" value="gp5 N-terminal domain-like"/>
    <property type="match status" value="1"/>
</dbReference>
<organism evidence="3 4">
    <name type="scientific">Bosea caraganae</name>
    <dbReference type="NCBI Taxonomy" id="2763117"/>
    <lineage>
        <taxon>Bacteria</taxon>
        <taxon>Pseudomonadati</taxon>
        <taxon>Pseudomonadota</taxon>
        <taxon>Alphaproteobacteria</taxon>
        <taxon>Hyphomicrobiales</taxon>
        <taxon>Boseaceae</taxon>
        <taxon>Bosea</taxon>
    </lineage>
</organism>
<dbReference type="Gene3D" id="4.10.220.110">
    <property type="match status" value="1"/>
</dbReference>
<sequence>MADTSHDLTIALELASGSIKDGIHVESLKGREEISHPFSHRVTFRSKDEIKVDDVVGEVAKVTVTSEAGELVVNGVVTEFSADDALGDQGFLYAVEIAPRLKLLDLSRQNQVYGTNSKVTVKDIIKGEVDGTLTNASHSQKVEAELNLDATYREREFIVQYNETDLAFLSRWCEANGIFYFFKQGDSGETVVFGDSNVAFAEAETGRLPYRNGHSALVTTQAAVTSFRFSAKPVTKSVILREYNPDKPTLPLRSSYEVEKGKTGTVVEYGQYFLEPDEGDYLAQVRAEEIACRRQVFRGTSNAPQLRPGLFFDLDGHPSLDNRYLIIAVEHAVATPAPSGFGTAEAVAGQPYVNHFEAIPFATPFRPERKTPRPLAAGLFTAHVDGETDGSRAEVDDHGRYKIKLRYDEGDSSDGKASEYIRKAEPYAGPSDTGMHFPLLKGTEVVLCCVNGDIDRPIIVGAVPNPLTPNVVASRNQTLNRFRSPSGTLFEMNDGPSS</sequence>
<dbReference type="SUPFAM" id="SSF69279">
    <property type="entry name" value="Phage tail proteins"/>
    <property type="match status" value="2"/>
</dbReference>
<comment type="similarity">
    <text evidence="1">Belongs to the VgrG protein family.</text>
</comment>
<evidence type="ECO:0000313" key="3">
    <source>
        <dbReference type="EMBL" id="RDJ26195.1"/>
    </source>
</evidence>
<gene>
    <name evidence="3" type="primary">tssI</name>
    <name evidence="3" type="ORF">DWE98_10185</name>
</gene>
<dbReference type="NCBIfam" id="TIGR03361">
    <property type="entry name" value="VI_Rhs_Vgr"/>
    <property type="match status" value="1"/>
</dbReference>
<dbReference type="InterPro" id="IPR006531">
    <property type="entry name" value="Gp5/Vgr_OB"/>
</dbReference>
<comment type="caution">
    <text evidence="3">The sequence shown here is derived from an EMBL/GenBank/DDBJ whole genome shotgun (WGS) entry which is preliminary data.</text>
</comment>
<proteinExistence type="inferred from homology"/>
<accession>A0A370L833</accession>
<dbReference type="InterPro" id="IPR017847">
    <property type="entry name" value="T6SS_RhsGE_Vgr_subset"/>
</dbReference>
<protein>
    <submittedName>
        <fullName evidence="3">Type VI secretion system tip protein VgrG</fullName>
    </submittedName>
</protein>
<reference evidence="4" key="1">
    <citation type="submission" date="2018-07" db="EMBL/GenBank/DDBJ databases">
        <authorList>
            <person name="Safronova V.I."/>
            <person name="Chirak E.R."/>
            <person name="Sazanova A.L."/>
        </authorList>
    </citation>
    <scope>NUCLEOTIDE SEQUENCE [LARGE SCALE GENOMIC DNA]</scope>
    <source>
        <strain evidence="4">RCAM04685</strain>
    </source>
</reference>
<dbReference type="Gene3D" id="2.30.110.50">
    <property type="match status" value="1"/>
</dbReference>
<dbReference type="RefSeq" id="WP_114829089.1">
    <property type="nucleotide sequence ID" value="NZ_QQTO01000022.1"/>
</dbReference>
<dbReference type="Proteomes" id="UP000255207">
    <property type="component" value="Unassembled WGS sequence"/>
</dbReference>
<evidence type="ECO:0000259" key="2">
    <source>
        <dbReference type="Pfam" id="PF04717"/>
    </source>
</evidence>
<dbReference type="NCBIfam" id="TIGR01646">
    <property type="entry name" value="vgr_GE"/>
    <property type="match status" value="1"/>
</dbReference>
<feature type="domain" description="Gp5/Type VI secretion system Vgr protein OB-fold" evidence="2">
    <location>
        <begin position="396"/>
        <end position="462"/>
    </location>
</feature>
<dbReference type="Pfam" id="PF05954">
    <property type="entry name" value="Phage_GPD"/>
    <property type="match status" value="1"/>
</dbReference>
<evidence type="ECO:0000256" key="1">
    <source>
        <dbReference type="ARBA" id="ARBA00005558"/>
    </source>
</evidence>
<dbReference type="Gene3D" id="3.55.50.10">
    <property type="entry name" value="Baseplate protein-like domains"/>
    <property type="match status" value="1"/>
</dbReference>
<name>A0A370L833_9HYPH</name>
<keyword evidence="4" id="KW-1185">Reference proteome</keyword>
<dbReference type="EMBL" id="QQTP01000004">
    <property type="protein sequence ID" value="RDJ26195.1"/>
    <property type="molecule type" value="Genomic_DNA"/>
</dbReference>
<dbReference type="Pfam" id="PF04717">
    <property type="entry name" value="Phage_base_V"/>
    <property type="match status" value="1"/>
</dbReference>
<dbReference type="OrthoDB" id="9762420at2"/>
<dbReference type="InterPro" id="IPR037026">
    <property type="entry name" value="Vgr_OB-fold_dom_sf"/>
</dbReference>